<evidence type="ECO:0000313" key="1">
    <source>
        <dbReference type="EMBL" id="KAA6372900.1"/>
    </source>
</evidence>
<evidence type="ECO:0000313" key="2">
    <source>
        <dbReference type="Proteomes" id="UP000324800"/>
    </source>
</evidence>
<sequence length="138" mass="16188">MKIQCMFTHEQSWQHPLFNILANFPAVRRTQTINANEFQKPRTTQSANSIFIDVYLDGNSINKFISVSLYNRPKTSGNQISLPFLIRRGPWSQICFSDYFFLHKEKHFGFKELVSITQFSPITVKSIFTSDKRYKIEV</sequence>
<accession>A0A5J4US10</accession>
<protein>
    <submittedName>
        <fullName evidence="1">Uncharacterized protein</fullName>
    </submittedName>
</protein>
<comment type="caution">
    <text evidence="1">The sequence shown here is derived from an EMBL/GenBank/DDBJ whole genome shotgun (WGS) entry which is preliminary data.</text>
</comment>
<organism evidence="1 2">
    <name type="scientific">Streblomastix strix</name>
    <dbReference type="NCBI Taxonomy" id="222440"/>
    <lineage>
        <taxon>Eukaryota</taxon>
        <taxon>Metamonada</taxon>
        <taxon>Preaxostyla</taxon>
        <taxon>Oxymonadida</taxon>
        <taxon>Streblomastigidae</taxon>
        <taxon>Streblomastix</taxon>
    </lineage>
</organism>
<dbReference type="Proteomes" id="UP000324800">
    <property type="component" value="Unassembled WGS sequence"/>
</dbReference>
<proteinExistence type="predicted"/>
<dbReference type="AlphaFoldDB" id="A0A5J4US10"/>
<reference evidence="1 2" key="1">
    <citation type="submission" date="2019-03" db="EMBL/GenBank/DDBJ databases">
        <title>Single cell metagenomics reveals metabolic interactions within the superorganism composed of flagellate Streblomastix strix and complex community of Bacteroidetes bacteria on its surface.</title>
        <authorList>
            <person name="Treitli S.C."/>
            <person name="Kolisko M."/>
            <person name="Husnik F."/>
            <person name="Keeling P."/>
            <person name="Hampl V."/>
        </authorList>
    </citation>
    <scope>NUCLEOTIDE SEQUENCE [LARGE SCALE GENOMIC DNA]</scope>
    <source>
        <strain evidence="1">ST1C</strain>
    </source>
</reference>
<dbReference type="EMBL" id="SNRW01013196">
    <property type="protein sequence ID" value="KAA6372900.1"/>
    <property type="molecule type" value="Genomic_DNA"/>
</dbReference>
<name>A0A5J4US10_9EUKA</name>
<gene>
    <name evidence="1" type="ORF">EZS28_031574</name>
</gene>